<keyword evidence="2" id="KW-0238">DNA-binding</keyword>
<evidence type="ECO:0000313" key="5">
    <source>
        <dbReference type="EMBL" id="ADD43552.1"/>
    </source>
</evidence>
<evidence type="ECO:0000259" key="4">
    <source>
        <dbReference type="PROSITE" id="PS01124"/>
    </source>
</evidence>
<evidence type="ECO:0000256" key="1">
    <source>
        <dbReference type="ARBA" id="ARBA00023015"/>
    </source>
</evidence>
<evidence type="ECO:0000256" key="2">
    <source>
        <dbReference type="ARBA" id="ARBA00023125"/>
    </source>
</evidence>
<gene>
    <name evidence="5" type="ordered locus">Snas_3897</name>
</gene>
<dbReference type="SMART" id="SM00342">
    <property type="entry name" value="HTH_ARAC"/>
    <property type="match status" value="1"/>
</dbReference>
<organism evidence="5 6">
    <name type="scientific">Stackebrandtia nassauensis (strain DSM 44728 / CIP 108903 / NRRL B-16338 / NBRC 102104 / LLR-40K-21)</name>
    <dbReference type="NCBI Taxonomy" id="446470"/>
    <lineage>
        <taxon>Bacteria</taxon>
        <taxon>Bacillati</taxon>
        <taxon>Actinomycetota</taxon>
        <taxon>Actinomycetes</taxon>
        <taxon>Glycomycetales</taxon>
        <taxon>Glycomycetaceae</taxon>
        <taxon>Stackebrandtia</taxon>
    </lineage>
</organism>
<dbReference type="Gene3D" id="1.10.10.60">
    <property type="entry name" value="Homeodomain-like"/>
    <property type="match status" value="1"/>
</dbReference>
<dbReference type="PROSITE" id="PS01124">
    <property type="entry name" value="HTH_ARAC_FAMILY_2"/>
    <property type="match status" value="1"/>
</dbReference>
<dbReference type="PANTHER" id="PTHR47894">
    <property type="entry name" value="HTH-TYPE TRANSCRIPTIONAL REGULATOR GADX"/>
    <property type="match status" value="1"/>
</dbReference>
<evidence type="ECO:0000313" key="6">
    <source>
        <dbReference type="Proteomes" id="UP000000844"/>
    </source>
</evidence>
<dbReference type="InterPro" id="IPR018060">
    <property type="entry name" value="HTH_AraC"/>
</dbReference>
<accession>D3PYW9</accession>
<dbReference type="STRING" id="446470.Snas_3897"/>
<keyword evidence="6" id="KW-1185">Reference proteome</keyword>
<name>D3PYW9_STANL</name>
<dbReference type="GO" id="GO:0003700">
    <property type="term" value="F:DNA-binding transcription factor activity"/>
    <property type="evidence" value="ECO:0007669"/>
    <property type="project" value="InterPro"/>
</dbReference>
<feature type="domain" description="HTH araC/xylS-type" evidence="4">
    <location>
        <begin position="229"/>
        <end position="327"/>
    </location>
</feature>
<keyword evidence="3" id="KW-0804">Transcription</keyword>
<proteinExistence type="predicted"/>
<evidence type="ECO:0000256" key="3">
    <source>
        <dbReference type="ARBA" id="ARBA00023163"/>
    </source>
</evidence>
<sequence>MSGRTIAIHHVNAALRGARASGLDVEPVLRAAGIPPRLCEEERARVTPDQFTRLIQGLWLAMDDELMGFGPQPSRRGTFAMMCHATIGCRSLGHALRRGTAFYALFPGAPRVAIDRGDGRAAMSFALPGFDDPDHFLTESLLVIWHRYSSWAIGRRIPLDGLDLAYPAPSHAAEYDLMFGCPLRFGAPTTVLTFAERYLDYPLLQDEASLRVFLRDSPADLLGRRDYDSSVGEQVRRMLTHGTTTLDAAAARLAVSPQTLRRRLAAEGTSFRALKDQLRRDAAIEALSRGDESIEDLGRRLGFSEASAFHRAFRRWTGDSPGSYRGR</sequence>
<dbReference type="EMBL" id="CP001778">
    <property type="protein sequence ID" value="ADD43552.1"/>
    <property type="molecule type" value="Genomic_DNA"/>
</dbReference>
<dbReference type="Pfam" id="PF12625">
    <property type="entry name" value="Arabinose_bd"/>
    <property type="match status" value="1"/>
</dbReference>
<keyword evidence="1" id="KW-0805">Transcription regulation</keyword>
<dbReference type="OrthoDB" id="5241536at2"/>
<dbReference type="Proteomes" id="UP000000844">
    <property type="component" value="Chromosome"/>
</dbReference>
<dbReference type="PANTHER" id="PTHR47894:SF1">
    <property type="entry name" value="HTH-TYPE TRANSCRIPTIONAL REGULATOR VQSM"/>
    <property type="match status" value="1"/>
</dbReference>
<dbReference type="AlphaFoldDB" id="D3PYW9"/>
<dbReference type="InterPro" id="IPR009057">
    <property type="entry name" value="Homeodomain-like_sf"/>
</dbReference>
<dbReference type="HOGENOM" id="CLU_047522_0_0_11"/>
<dbReference type="InterPro" id="IPR020449">
    <property type="entry name" value="Tscrpt_reg_AraC-type_HTH"/>
</dbReference>
<reference evidence="5 6" key="1">
    <citation type="journal article" date="2009" name="Stand. Genomic Sci.">
        <title>Complete genome sequence of Stackebrandtia nassauensis type strain (LLR-40K-21).</title>
        <authorList>
            <person name="Munk C."/>
            <person name="Lapidus A."/>
            <person name="Copeland A."/>
            <person name="Jando M."/>
            <person name="Mayilraj S."/>
            <person name="Glavina Del Rio T."/>
            <person name="Nolan M."/>
            <person name="Chen F."/>
            <person name="Lucas S."/>
            <person name="Tice H."/>
            <person name="Cheng J.F."/>
            <person name="Han C."/>
            <person name="Detter J.C."/>
            <person name="Bruce D."/>
            <person name="Goodwin L."/>
            <person name="Chain P."/>
            <person name="Pitluck S."/>
            <person name="Goker M."/>
            <person name="Ovchinikova G."/>
            <person name="Pati A."/>
            <person name="Ivanova N."/>
            <person name="Mavromatis K."/>
            <person name="Chen A."/>
            <person name="Palaniappan K."/>
            <person name="Land M."/>
            <person name="Hauser L."/>
            <person name="Chang Y.J."/>
            <person name="Jeffries C.D."/>
            <person name="Bristow J."/>
            <person name="Eisen J.A."/>
            <person name="Markowitz V."/>
            <person name="Hugenholtz P."/>
            <person name="Kyrpides N.C."/>
            <person name="Klenk H.P."/>
        </authorList>
    </citation>
    <scope>NUCLEOTIDE SEQUENCE [LARGE SCALE GENOMIC DNA]</scope>
    <source>
        <strain evidence="6">DSM 44728 / CIP 108903 / NRRL B-16338 / NBRC 102104 / LLR-40K-21</strain>
    </source>
</reference>
<dbReference type="GO" id="GO:0005829">
    <property type="term" value="C:cytosol"/>
    <property type="evidence" value="ECO:0007669"/>
    <property type="project" value="TreeGrafter"/>
</dbReference>
<dbReference type="RefSeq" id="WP_013019123.1">
    <property type="nucleotide sequence ID" value="NC_013947.1"/>
</dbReference>
<dbReference type="Pfam" id="PF12833">
    <property type="entry name" value="HTH_18"/>
    <property type="match status" value="1"/>
</dbReference>
<dbReference type="GO" id="GO:0000976">
    <property type="term" value="F:transcription cis-regulatory region binding"/>
    <property type="evidence" value="ECO:0007669"/>
    <property type="project" value="TreeGrafter"/>
</dbReference>
<dbReference type="PRINTS" id="PR00032">
    <property type="entry name" value="HTHARAC"/>
</dbReference>
<dbReference type="InterPro" id="IPR032687">
    <property type="entry name" value="AraC-type_N"/>
</dbReference>
<protein>
    <submittedName>
        <fullName evidence="5">Transcriptional regulator, AraC family</fullName>
    </submittedName>
</protein>
<dbReference type="KEGG" id="sna:Snas_3897"/>
<dbReference type="SUPFAM" id="SSF46689">
    <property type="entry name" value="Homeodomain-like"/>
    <property type="match status" value="1"/>
</dbReference>
<dbReference type="eggNOG" id="COG2207">
    <property type="taxonomic scope" value="Bacteria"/>
</dbReference>